<evidence type="ECO:0000313" key="16">
    <source>
        <dbReference type="Proteomes" id="UP000254326"/>
    </source>
</evidence>
<name>A0A370U4G1_9GAMM</name>
<evidence type="ECO:0000256" key="6">
    <source>
        <dbReference type="ARBA" id="ARBA00022605"/>
    </source>
</evidence>
<evidence type="ECO:0000256" key="13">
    <source>
        <dbReference type="ARBA" id="ARBA00048523"/>
    </source>
</evidence>
<sequence length="308" mass="33379">MSASITLIGDVTSAHESEFYTWLTEHQIATTRKSLTNSNDRISAIRYDISTPIELGKHEVLRRELLERADATGVDHIFQITTLVPEKGGLAVFDMDSTLIKAEVMDELAVEMGIGEQISAITASAMRGEIDFTESFVQRLSLLNGLSSTVMDSVYERIVHMDGIERAMKGLHALGWKTAILSGGFTYFADRVCQDYGMTEVHANVLEIVDGVLTGKHVGPIVDAKRKQHLLATLSKQYGVEASQTIACGDGANDLLMLNDAALGVALHAKPIVRQQAPCPMNNMGLDGILYLLGMTSEDIDAATKGAP</sequence>
<feature type="active site" description="Proton donor" evidence="14">
    <location>
        <position position="96"/>
    </location>
</feature>
<dbReference type="SFLD" id="SFLDG01137">
    <property type="entry name" value="C1.6.1:_Phosphoserine_Phosphat"/>
    <property type="match status" value="1"/>
</dbReference>
<proteinExistence type="inferred from homology"/>
<feature type="active site" description="Nucleophile" evidence="14">
    <location>
        <position position="94"/>
    </location>
</feature>
<dbReference type="InterPro" id="IPR036412">
    <property type="entry name" value="HAD-like_sf"/>
</dbReference>
<dbReference type="AlphaFoldDB" id="A0A370U4G1"/>
<comment type="caution">
    <text evidence="15">The sequence shown here is derived from an EMBL/GenBank/DDBJ whole genome shotgun (WGS) entry which is preliminary data.</text>
</comment>
<comment type="pathway">
    <text evidence="2">Amino-acid biosynthesis; L-serine biosynthesis; L-serine from 3-phospho-D-glycerate: step 3/3.</text>
</comment>
<dbReference type="GO" id="GO:0006564">
    <property type="term" value="P:L-serine biosynthetic process"/>
    <property type="evidence" value="ECO:0007669"/>
    <property type="project" value="UniProtKB-KW"/>
</dbReference>
<keyword evidence="8" id="KW-0378">Hydrolase</keyword>
<dbReference type="Pfam" id="PF12710">
    <property type="entry name" value="HAD"/>
    <property type="match status" value="1"/>
</dbReference>
<dbReference type="EMBL" id="QKRA01000016">
    <property type="protein sequence ID" value="RDL42666.1"/>
    <property type="molecule type" value="Genomic_DNA"/>
</dbReference>
<evidence type="ECO:0000256" key="7">
    <source>
        <dbReference type="ARBA" id="ARBA00022723"/>
    </source>
</evidence>
<comment type="catalytic activity">
    <reaction evidence="12">
        <text>O-phospho-L-serine + H2O = L-serine + phosphate</text>
        <dbReference type="Rhea" id="RHEA:21208"/>
        <dbReference type="ChEBI" id="CHEBI:15377"/>
        <dbReference type="ChEBI" id="CHEBI:33384"/>
        <dbReference type="ChEBI" id="CHEBI:43474"/>
        <dbReference type="ChEBI" id="CHEBI:57524"/>
        <dbReference type="EC" id="3.1.3.3"/>
    </reaction>
</comment>
<evidence type="ECO:0000256" key="14">
    <source>
        <dbReference type="PIRSR" id="PIRSR604469-1"/>
    </source>
</evidence>
<dbReference type="UniPathway" id="UPA00135">
    <property type="reaction ID" value="UER00198"/>
</dbReference>
<evidence type="ECO:0000256" key="8">
    <source>
        <dbReference type="ARBA" id="ARBA00022801"/>
    </source>
</evidence>
<dbReference type="NCBIfam" id="TIGR00338">
    <property type="entry name" value="serB"/>
    <property type="match status" value="1"/>
</dbReference>
<dbReference type="OrthoDB" id="9792539at2"/>
<evidence type="ECO:0000256" key="11">
    <source>
        <dbReference type="ARBA" id="ARBA00031693"/>
    </source>
</evidence>
<reference evidence="15 16" key="1">
    <citation type="submission" date="2018-06" db="EMBL/GenBank/DDBJ databases">
        <title>Marinomonas sp. YLB-05 draft genome sequence.</title>
        <authorList>
            <person name="Yu L."/>
            <person name="Tang X."/>
        </authorList>
    </citation>
    <scope>NUCLEOTIDE SEQUENCE [LARGE SCALE GENOMIC DNA]</scope>
    <source>
        <strain evidence="15 16">YLB-05</strain>
    </source>
</reference>
<dbReference type="GO" id="GO:0000287">
    <property type="term" value="F:magnesium ion binding"/>
    <property type="evidence" value="ECO:0007669"/>
    <property type="project" value="TreeGrafter"/>
</dbReference>
<evidence type="ECO:0000256" key="4">
    <source>
        <dbReference type="ARBA" id="ARBA00012640"/>
    </source>
</evidence>
<dbReference type="RefSeq" id="WP_115469579.1">
    <property type="nucleotide sequence ID" value="NZ_QKRA01000016.1"/>
</dbReference>
<evidence type="ECO:0000313" key="15">
    <source>
        <dbReference type="EMBL" id="RDL42666.1"/>
    </source>
</evidence>
<keyword evidence="6" id="KW-0028">Amino-acid biosynthesis</keyword>
<dbReference type="Proteomes" id="UP000254326">
    <property type="component" value="Unassembled WGS sequence"/>
</dbReference>
<comment type="similarity">
    <text evidence="3">Belongs to the HAD-like hydrolase superfamily. SerB family.</text>
</comment>
<comment type="catalytic activity">
    <reaction evidence="13">
        <text>O-phospho-D-serine + H2O = D-serine + phosphate</text>
        <dbReference type="Rhea" id="RHEA:24873"/>
        <dbReference type="ChEBI" id="CHEBI:15377"/>
        <dbReference type="ChEBI" id="CHEBI:35247"/>
        <dbReference type="ChEBI" id="CHEBI:43474"/>
        <dbReference type="ChEBI" id="CHEBI:58680"/>
        <dbReference type="EC" id="3.1.3.3"/>
    </reaction>
</comment>
<evidence type="ECO:0000256" key="10">
    <source>
        <dbReference type="ARBA" id="ARBA00023299"/>
    </source>
</evidence>
<evidence type="ECO:0000256" key="12">
    <source>
        <dbReference type="ARBA" id="ARBA00048138"/>
    </source>
</evidence>
<evidence type="ECO:0000256" key="2">
    <source>
        <dbReference type="ARBA" id="ARBA00005135"/>
    </source>
</evidence>
<keyword evidence="16" id="KW-1185">Reference proteome</keyword>
<dbReference type="CDD" id="cd07500">
    <property type="entry name" value="HAD_PSP"/>
    <property type="match status" value="1"/>
</dbReference>
<dbReference type="SFLD" id="SFLDG01136">
    <property type="entry name" value="C1.6:_Phosphoserine_Phosphatas"/>
    <property type="match status" value="1"/>
</dbReference>
<protein>
    <recommendedName>
        <fullName evidence="5">Phosphoserine phosphatase</fullName>
        <ecNumber evidence="4">3.1.3.3</ecNumber>
    </recommendedName>
    <alternativeName>
        <fullName evidence="11">O-phosphoserine phosphohydrolase</fullName>
    </alternativeName>
</protein>
<keyword evidence="7" id="KW-0479">Metal-binding</keyword>
<dbReference type="SFLD" id="SFLDS00003">
    <property type="entry name" value="Haloacid_Dehalogenase"/>
    <property type="match status" value="1"/>
</dbReference>
<dbReference type="GO" id="GO:0005737">
    <property type="term" value="C:cytoplasm"/>
    <property type="evidence" value="ECO:0007669"/>
    <property type="project" value="TreeGrafter"/>
</dbReference>
<evidence type="ECO:0000256" key="9">
    <source>
        <dbReference type="ARBA" id="ARBA00022842"/>
    </source>
</evidence>
<comment type="cofactor">
    <cofactor evidence="1">
        <name>Mg(2+)</name>
        <dbReference type="ChEBI" id="CHEBI:18420"/>
    </cofactor>
</comment>
<dbReference type="PANTHER" id="PTHR43344:SF2">
    <property type="entry name" value="PHOSPHOSERINE PHOSPHATASE"/>
    <property type="match status" value="1"/>
</dbReference>
<dbReference type="Gene3D" id="3.40.50.1000">
    <property type="entry name" value="HAD superfamily/HAD-like"/>
    <property type="match status" value="1"/>
</dbReference>
<dbReference type="GO" id="GO:0036424">
    <property type="term" value="F:L-phosphoserine phosphatase activity"/>
    <property type="evidence" value="ECO:0007669"/>
    <property type="project" value="InterPro"/>
</dbReference>
<gene>
    <name evidence="15" type="primary">serB</name>
    <name evidence="15" type="ORF">DN730_18340</name>
</gene>
<dbReference type="EC" id="3.1.3.3" evidence="4"/>
<dbReference type="InterPro" id="IPR050582">
    <property type="entry name" value="HAD-like_SerB"/>
</dbReference>
<evidence type="ECO:0000256" key="5">
    <source>
        <dbReference type="ARBA" id="ARBA00015196"/>
    </source>
</evidence>
<accession>A0A370U4G1</accession>
<dbReference type="InterPro" id="IPR004469">
    <property type="entry name" value="PSP"/>
</dbReference>
<dbReference type="SFLD" id="SFLDF00029">
    <property type="entry name" value="phosphoserine_phosphatase"/>
    <property type="match status" value="1"/>
</dbReference>
<dbReference type="PANTHER" id="PTHR43344">
    <property type="entry name" value="PHOSPHOSERINE PHOSPHATASE"/>
    <property type="match status" value="1"/>
</dbReference>
<dbReference type="SUPFAM" id="SSF56784">
    <property type="entry name" value="HAD-like"/>
    <property type="match status" value="1"/>
</dbReference>
<organism evidence="15 16">
    <name type="scientific">Marinomonas piezotolerans</name>
    <dbReference type="NCBI Taxonomy" id="2213058"/>
    <lineage>
        <taxon>Bacteria</taxon>
        <taxon>Pseudomonadati</taxon>
        <taxon>Pseudomonadota</taxon>
        <taxon>Gammaproteobacteria</taxon>
        <taxon>Oceanospirillales</taxon>
        <taxon>Oceanospirillaceae</taxon>
        <taxon>Marinomonas</taxon>
    </lineage>
</organism>
<evidence type="ECO:0000256" key="1">
    <source>
        <dbReference type="ARBA" id="ARBA00001946"/>
    </source>
</evidence>
<dbReference type="NCBIfam" id="TIGR01488">
    <property type="entry name" value="HAD-SF-IB"/>
    <property type="match status" value="1"/>
</dbReference>
<evidence type="ECO:0000256" key="3">
    <source>
        <dbReference type="ARBA" id="ARBA00009184"/>
    </source>
</evidence>
<keyword evidence="10" id="KW-0718">Serine biosynthesis</keyword>
<dbReference type="InterPro" id="IPR023214">
    <property type="entry name" value="HAD_sf"/>
</dbReference>
<keyword evidence="9" id="KW-0460">Magnesium</keyword>